<feature type="domain" description="Major facilitator superfamily (MFS) profile" evidence="8">
    <location>
        <begin position="1"/>
        <end position="391"/>
    </location>
</feature>
<organism evidence="9 10">
    <name type="scientific">Oryctes borbonicus</name>
    <dbReference type="NCBI Taxonomy" id="1629725"/>
    <lineage>
        <taxon>Eukaryota</taxon>
        <taxon>Metazoa</taxon>
        <taxon>Ecdysozoa</taxon>
        <taxon>Arthropoda</taxon>
        <taxon>Hexapoda</taxon>
        <taxon>Insecta</taxon>
        <taxon>Pterygota</taxon>
        <taxon>Neoptera</taxon>
        <taxon>Endopterygota</taxon>
        <taxon>Coleoptera</taxon>
        <taxon>Polyphaga</taxon>
        <taxon>Scarabaeiformia</taxon>
        <taxon>Scarabaeidae</taxon>
        <taxon>Dynastinae</taxon>
        <taxon>Oryctes</taxon>
    </lineage>
</organism>
<feature type="transmembrane region" description="Helical" evidence="6">
    <location>
        <begin position="35"/>
        <end position="53"/>
    </location>
</feature>
<feature type="transmembrane region" description="Helical" evidence="6">
    <location>
        <begin position="281"/>
        <end position="297"/>
    </location>
</feature>
<dbReference type="InterPro" id="IPR036259">
    <property type="entry name" value="MFS_trans_sf"/>
</dbReference>
<dbReference type="Pfam" id="PF07690">
    <property type="entry name" value="MFS_1"/>
    <property type="match status" value="1"/>
</dbReference>
<feature type="transmembrane region" description="Helical" evidence="6">
    <location>
        <begin position="150"/>
        <end position="173"/>
    </location>
</feature>
<keyword evidence="5 6" id="KW-0472">Membrane</keyword>
<proteinExistence type="predicted"/>
<dbReference type="PANTHER" id="PTHR23504:SF14">
    <property type="entry name" value="MAJOR FACILITATOR SUPERFAMILY DOMAIN-CONTAINING PROTEIN 9"/>
    <property type="match status" value="1"/>
</dbReference>
<feature type="transmembrane region" description="Helical" evidence="6">
    <location>
        <begin position="244"/>
        <end position="261"/>
    </location>
</feature>
<keyword evidence="10" id="KW-1185">Reference proteome</keyword>
<comment type="subcellular location">
    <subcellularLocation>
        <location evidence="1">Membrane</location>
        <topology evidence="1">Multi-pass membrane protein</topology>
    </subcellularLocation>
</comment>
<dbReference type="GO" id="GO:0022857">
    <property type="term" value="F:transmembrane transporter activity"/>
    <property type="evidence" value="ECO:0007669"/>
    <property type="project" value="InterPro"/>
</dbReference>
<evidence type="ECO:0000256" key="1">
    <source>
        <dbReference type="ARBA" id="ARBA00004141"/>
    </source>
</evidence>
<dbReference type="OrthoDB" id="440553at2759"/>
<dbReference type="SUPFAM" id="SSF103473">
    <property type="entry name" value="MFS general substrate transporter"/>
    <property type="match status" value="1"/>
</dbReference>
<dbReference type="GO" id="GO:0016020">
    <property type="term" value="C:membrane"/>
    <property type="evidence" value="ECO:0007669"/>
    <property type="project" value="UniProtKB-SubCell"/>
</dbReference>
<dbReference type="InterPro" id="IPR001958">
    <property type="entry name" value="Tet-R_TetA/multi-R_MdtG-like"/>
</dbReference>
<dbReference type="Proteomes" id="UP000051574">
    <property type="component" value="Unassembled WGS sequence"/>
</dbReference>
<dbReference type="AlphaFoldDB" id="A0A0T6AZP7"/>
<evidence type="ECO:0000256" key="5">
    <source>
        <dbReference type="ARBA" id="ARBA00023136"/>
    </source>
</evidence>
<evidence type="ECO:0000256" key="7">
    <source>
        <dbReference type="SAM" id="SignalP"/>
    </source>
</evidence>
<dbReference type="InterPro" id="IPR020846">
    <property type="entry name" value="MFS_dom"/>
</dbReference>
<evidence type="ECO:0000256" key="3">
    <source>
        <dbReference type="ARBA" id="ARBA00022692"/>
    </source>
</evidence>
<accession>A0A0T6AZP7</accession>
<dbReference type="PROSITE" id="PS50850">
    <property type="entry name" value="MFS"/>
    <property type="match status" value="1"/>
</dbReference>
<feature type="transmembrane region" description="Helical" evidence="6">
    <location>
        <begin position="366"/>
        <end position="387"/>
    </location>
</feature>
<feature type="transmembrane region" description="Helical" evidence="6">
    <location>
        <begin position="65"/>
        <end position="88"/>
    </location>
</feature>
<evidence type="ECO:0000313" key="10">
    <source>
        <dbReference type="Proteomes" id="UP000051574"/>
    </source>
</evidence>
<evidence type="ECO:0000256" key="4">
    <source>
        <dbReference type="ARBA" id="ARBA00022989"/>
    </source>
</evidence>
<dbReference type="InterPro" id="IPR011701">
    <property type="entry name" value="MFS"/>
</dbReference>
<keyword evidence="7" id="KW-0732">Signal</keyword>
<dbReference type="PRINTS" id="PR01035">
    <property type="entry name" value="TCRTETA"/>
</dbReference>
<keyword evidence="4 6" id="KW-1133">Transmembrane helix</keyword>
<dbReference type="PANTHER" id="PTHR23504">
    <property type="entry name" value="MAJOR FACILITATOR SUPERFAMILY DOMAIN-CONTAINING PROTEIN 10"/>
    <property type="match status" value="1"/>
</dbReference>
<comment type="caution">
    <text evidence="9">The sequence shown here is derived from an EMBL/GenBank/DDBJ whole genome shotgun (WGS) entry which is preliminary data.</text>
</comment>
<keyword evidence="2" id="KW-0813">Transport</keyword>
<gene>
    <name evidence="9" type="ORF">AMK59_5441</name>
</gene>
<feature type="signal peptide" evidence="7">
    <location>
        <begin position="1"/>
        <end position="25"/>
    </location>
</feature>
<feature type="chain" id="PRO_5006668239" evidence="7">
    <location>
        <begin position="26"/>
        <end position="397"/>
    </location>
</feature>
<evidence type="ECO:0000256" key="2">
    <source>
        <dbReference type="ARBA" id="ARBA00022448"/>
    </source>
</evidence>
<name>A0A0T6AZP7_9SCAR</name>
<protein>
    <submittedName>
        <fullName evidence="9">Membrane transporter</fullName>
    </submittedName>
</protein>
<evidence type="ECO:0000259" key="8">
    <source>
        <dbReference type="PROSITE" id="PS50850"/>
    </source>
</evidence>
<sequence length="397" mass="44091">MLLYFICFLDLLSLGILLPVAPVQLASLGASRLLIGGLTSVHAFLQLTSGPFVGSWSDTKGRKTLLIQCLSLIFVSNILLLFTSSLLVYIISRILFGLTGHVQILVRAIVACTIEKSAQNDAFAKMGAAAGLSFVIGPLLGGVLNSMEDGFFKIAVLLNTFALINLSISFFVIDIDVKDQNKTLKKKPIVMELTQAFVNLKQIDWNIFWDLFLFRFLCESGYSAFFTTFGIVLMGHFGASQKEMGVTISLFSVTMIVMNLAMGKINEKIYAEDPRGYQRNFHGFLGLFSTFCFLYAFPGFHSYIIVMIVMGIFRAILDSTWMEMLVSRTSETNKGTITGSFESIVQMANLVTPVLATYIGENYGYVQTYLIILMFLLLGVTISNYCLRVNQSRIKTD</sequence>
<evidence type="ECO:0000256" key="6">
    <source>
        <dbReference type="SAM" id="Phobius"/>
    </source>
</evidence>
<reference evidence="9 10" key="1">
    <citation type="submission" date="2015-09" db="EMBL/GenBank/DDBJ databases">
        <title>Draft genome of the scarab beetle Oryctes borbonicus.</title>
        <authorList>
            <person name="Meyer J.M."/>
            <person name="Markov G.V."/>
            <person name="Baskaran P."/>
            <person name="Herrmann M."/>
            <person name="Sommer R.J."/>
            <person name="Roedelsperger C."/>
        </authorList>
    </citation>
    <scope>NUCLEOTIDE SEQUENCE [LARGE SCALE GENOMIC DNA]</scope>
    <source>
        <strain evidence="9">OB123</strain>
        <tissue evidence="9">Whole animal</tissue>
    </source>
</reference>
<dbReference type="EMBL" id="LJIG01016442">
    <property type="protein sequence ID" value="KRT80588.1"/>
    <property type="molecule type" value="Genomic_DNA"/>
</dbReference>
<feature type="transmembrane region" description="Helical" evidence="6">
    <location>
        <begin position="221"/>
        <end position="238"/>
    </location>
</feature>
<evidence type="ECO:0000313" key="9">
    <source>
        <dbReference type="EMBL" id="KRT80588.1"/>
    </source>
</evidence>
<keyword evidence="3 6" id="KW-0812">Transmembrane</keyword>
<dbReference type="Gene3D" id="1.20.1250.20">
    <property type="entry name" value="MFS general substrate transporter like domains"/>
    <property type="match status" value="1"/>
</dbReference>